<comment type="similarity">
    <text evidence="4">Belongs to the peptidase T1B family.</text>
</comment>
<proteinExistence type="inferred from homology"/>
<comment type="subcellular location">
    <subcellularLocation>
        <location evidence="4">Cytoplasm</location>
    </subcellularLocation>
    <subcellularLocation>
        <location evidence="4">Nucleus</location>
    </subcellularLocation>
</comment>
<protein>
    <recommendedName>
        <fullName evidence="4">Proteasome subunit beta</fullName>
    </recommendedName>
</protein>
<name>A0A1Y1IMD4_KLENI</name>
<organism evidence="5 6">
    <name type="scientific">Klebsormidium nitens</name>
    <name type="common">Green alga</name>
    <name type="synonym">Ulothrix nitens</name>
    <dbReference type="NCBI Taxonomy" id="105231"/>
    <lineage>
        <taxon>Eukaryota</taxon>
        <taxon>Viridiplantae</taxon>
        <taxon>Streptophyta</taxon>
        <taxon>Klebsormidiophyceae</taxon>
        <taxon>Klebsormidiales</taxon>
        <taxon>Klebsormidiaceae</taxon>
        <taxon>Klebsormidium</taxon>
    </lineage>
</organism>
<dbReference type="EMBL" id="DF237574">
    <property type="protein sequence ID" value="GAQ90311.1"/>
    <property type="molecule type" value="Genomic_DNA"/>
</dbReference>
<dbReference type="InterPro" id="IPR016295">
    <property type="entry name" value="Proteasome_beta4"/>
</dbReference>
<dbReference type="STRING" id="105231.A0A1Y1IMD4"/>
<dbReference type="InterPro" id="IPR023333">
    <property type="entry name" value="Proteasome_suB-type"/>
</dbReference>
<dbReference type="PIRSF" id="PIRSF001213">
    <property type="entry name" value="Psome_endopept_beta"/>
    <property type="match status" value="1"/>
</dbReference>
<dbReference type="InterPro" id="IPR016050">
    <property type="entry name" value="Proteasome_bsu_CS"/>
</dbReference>
<dbReference type="GO" id="GO:0005634">
    <property type="term" value="C:nucleus"/>
    <property type="evidence" value="ECO:0007669"/>
    <property type="project" value="UniProtKB-SubCell"/>
</dbReference>
<dbReference type="GO" id="GO:0019774">
    <property type="term" value="C:proteasome core complex, beta-subunit complex"/>
    <property type="evidence" value="ECO:0007669"/>
    <property type="project" value="UniProtKB-UniRule"/>
</dbReference>
<evidence type="ECO:0000256" key="2">
    <source>
        <dbReference type="ARBA" id="ARBA00022942"/>
    </source>
</evidence>
<evidence type="ECO:0000256" key="4">
    <source>
        <dbReference type="PIRNR" id="PIRNR001213"/>
    </source>
</evidence>
<gene>
    <name evidence="5" type="ORF">KFL_006250050</name>
</gene>
<evidence type="ECO:0000313" key="5">
    <source>
        <dbReference type="EMBL" id="GAQ90311.1"/>
    </source>
</evidence>
<keyword evidence="2 4" id="KW-0647">Proteasome</keyword>
<dbReference type="InterPro" id="IPR001353">
    <property type="entry name" value="Proteasome_sua/b"/>
</dbReference>
<sequence>MLGPAPGPPAAHVPYAGESSVPGAAGHKFDVPVDGPAKHTNDPYVTGTSVLGIKYKDGVLIAADTLASYGSTIRYKSIERLHKVNDHTLLGASGEISDYQYISNLLEELATDDFNHDDGLQLNPKEIYAYLTRVLYNRRNKFDPLWNSLVIGGVKNGKSFLGVVGMIGAAYEDDHVATGFGNHLARPIFRSEHRPDMTEDEGVALLEKCLRVLYYRDKQSINKVQVAKVTEKGIEISRPYALASEWSYQAFVDPTKGAEGSW</sequence>
<keyword evidence="1 4" id="KW-0963">Cytoplasm</keyword>
<dbReference type="GO" id="GO:0051603">
    <property type="term" value="P:proteolysis involved in protein catabolic process"/>
    <property type="evidence" value="ECO:0000318"/>
    <property type="project" value="GO_Central"/>
</dbReference>
<dbReference type="PANTHER" id="PTHR32194:SF6">
    <property type="entry name" value="PROTEASOME SUBUNIT BETA"/>
    <property type="match status" value="1"/>
</dbReference>
<dbReference type="OMA" id="QPIMRRY"/>
<evidence type="ECO:0000313" key="6">
    <source>
        <dbReference type="Proteomes" id="UP000054558"/>
    </source>
</evidence>
<dbReference type="CDD" id="cd03760">
    <property type="entry name" value="proteasome_beta_type_4"/>
    <property type="match status" value="1"/>
</dbReference>
<evidence type="ECO:0000256" key="3">
    <source>
        <dbReference type="ARBA" id="ARBA00023242"/>
    </source>
</evidence>
<dbReference type="Pfam" id="PF00227">
    <property type="entry name" value="Proteasome"/>
    <property type="match status" value="1"/>
</dbReference>
<accession>A0A1Y1IMD4</accession>
<dbReference type="PROSITE" id="PS51476">
    <property type="entry name" value="PROTEASOME_BETA_2"/>
    <property type="match status" value="1"/>
</dbReference>
<dbReference type="Proteomes" id="UP000054558">
    <property type="component" value="Unassembled WGS sequence"/>
</dbReference>
<dbReference type="PROSITE" id="PS00854">
    <property type="entry name" value="PROTEASOME_BETA_1"/>
    <property type="match status" value="1"/>
</dbReference>
<dbReference type="FunFam" id="3.60.20.10:FF:000014">
    <property type="entry name" value="Proteasome subunit beta type-7"/>
    <property type="match status" value="1"/>
</dbReference>
<dbReference type="OrthoDB" id="10248542at2759"/>
<reference evidence="5 6" key="1">
    <citation type="journal article" date="2014" name="Nat. Commun.">
        <title>Klebsormidium flaccidum genome reveals primary factors for plant terrestrial adaptation.</title>
        <authorList>
            <person name="Hori K."/>
            <person name="Maruyama F."/>
            <person name="Fujisawa T."/>
            <person name="Togashi T."/>
            <person name="Yamamoto N."/>
            <person name="Seo M."/>
            <person name="Sato S."/>
            <person name="Yamada T."/>
            <person name="Mori H."/>
            <person name="Tajima N."/>
            <person name="Moriyama T."/>
            <person name="Ikeuchi M."/>
            <person name="Watanabe M."/>
            <person name="Wada H."/>
            <person name="Kobayashi K."/>
            <person name="Saito M."/>
            <person name="Masuda T."/>
            <person name="Sasaki-Sekimoto Y."/>
            <person name="Mashiguchi K."/>
            <person name="Awai K."/>
            <person name="Shimojima M."/>
            <person name="Masuda S."/>
            <person name="Iwai M."/>
            <person name="Nobusawa T."/>
            <person name="Narise T."/>
            <person name="Kondo S."/>
            <person name="Saito H."/>
            <person name="Sato R."/>
            <person name="Murakawa M."/>
            <person name="Ihara Y."/>
            <person name="Oshima-Yamada Y."/>
            <person name="Ohtaka K."/>
            <person name="Satoh M."/>
            <person name="Sonobe K."/>
            <person name="Ishii M."/>
            <person name="Ohtani R."/>
            <person name="Kanamori-Sato M."/>
            <person name="Honoki R."/>
            <person name="Miyazaki D."/>
            <person name="Mochizuki H."/>
            <person name="Umetsu J."/>
            <person name="Higashi K."/>
            <person name="Shibata D."/>
            <person name="Kamiya Y."/>
            <person name="Sato N."/>
            <person name="Nakamura Y."/>
            <person name="Tabata S."/>
            <person name="Ida S."/>
            <person name="Kurokawa K."/>
            <person name="Ohta H."/>
        </authorList>
    </citation>
    <scope>NUCLEOTIDE SEQUENCE [LARGE SCALE GENOMIC DNA]</scope>
    <source>
        <strain evidence="5 6">NIES-2285</strain>
    </source>
</reference>
<dbReference type="AlphaFoldDB" id="A0A1Y1IMD4"/>
<comment type="function">
    <text evidence="4">Non-catalytic component of the proteasome.</text>
</comment>
<dbReference type="GO" id="GO:0005737">
    <property type="term" value="C:cytoplasm"/>
    <property type="evidence" value="ECO:0000318"/>
    <property type="project" value="GO_Central"/>
</dbReference>
<dbReference type="PANTHER" id="PTHR32194">
    <property type="entry name" value="METALLOPROTEASE TLDD"/>
    <property type="match status" value="1"/>
</dbReference>
<keyword evidence="3 4" id="KW-0539">Nucleus</keyword>
<keyword evidence="6" id="KW-1185">Reference proteome</keyword>
<dbReference type="Gene3D" id="3.60.20.10">
    <property type="entry name" value="Glutamine Phosphoribosylpyrophosphate, subunit 1, domain 1"/>
    <property type="match status" value="1"/>
</dbReference>
<evidence type="ECO:0000256" key="1">
    <source>
        <dbReference type="ARBA" id="ARBA00022490"/>
    </source>
</evidence>
<dbReference type="SUPFAM" id="SSF56235">
    <property type="entry name" value="N-terminal nucleophile aminohydrolases (Ntn hydrolases)"/>
    <property type="match status" value="1"/>
</dbReference>
<dbReference type="InterPro" id="IPR029055">
    <property type="entry name" value="Ntn_hydrolases_N"/>
</dbReference>